<evidence type="ECO:0000313" key="2">
    <source>
        <dbReference type="EMBL" id="SHG92325.1"/>
    </source>
</evidence>
<evidence type="ECO:0000256" key="1">
    <source>
        <dbReference type="SAM" id="Phobius"/>
    </source>
</evidence>
<gene>
    <name evidence="2" type="ORF">SAMN05216225_10886</name>
</gene>
<evidence type="ECO:0000313" key="3">
    <source>
        <dbReference type="Proteomes" id="UP000183988"/>
    </source>
</evidence>
<dbReference type="AlphaFoldDB" id="A0A1M5NSA1"/>
<keyword evidence="1" id="KW-0472">Membrane</keyword>
<protein>
    <submittedName>
        <fullName evidence="2">Uncharacterized protein</fullName>
    </submittedName>
</protein>
<name>A0A1M5NSA1_9BACI</name>
<sequence>MDDKQLDKKLKKLRSSMDGIPSRTDKKLILSEIQSGKKRWNTSNLIIYAGSVACLLLLSLLLIQSGTFSFNNADDGFLLSSEDEEVVLLEYGSIGIVKQDFGNNYLFSSTSHNLIIENNVRGMSENAQPAVLEYHLGIRNNWGETIGSIKDFSPETNSYKNGVKVHLEPRKSLIEVMDEVLGYNLFERPVFYDGLPVIPSIRGGVYSLSFEIESDREYENSSPFLAESQRKRLLEEAGEVDVVLTIKDKEIARMYLNETEMLHIAPISDEGGYNEKE</sequence>
<dbReference type="Proteomes" id="UP000183988">
    <property type="component" value="Unassembled WGS sequence"/>
</dbReference>
<dbReference type="STRING" id="930117.SAMN05216225_10886"/>
<dbReference type="OrthoDB" id="2427065at2"/>
<accession>A0A1M5NSA1</accession>
<keyword evidence="1" id="KW-0812">Transmembrane</keyword>
<dbReference type="EMBL" id="FQVW01000088">
    <property type="protein sequence ID" value="SHG92325.1"/>
    <property type="molecule type" value="Genomic_DNA"/>
</dbReference>
<dbReference type="RefSeq" id="WP_072892124.1">
    <property type="nucleotide sequence ID" value="NZ_FQVW01000088.1"/>
</dbReference>
<keyword evidence="1" id="KW-1133">Transmembrane helix</keyword>
<reference evidence="2 3" key="1">
    <citation type="submission" date="2016-11" db="EMBL/GenBank/DDBJ databases">
        <authorList>
            <person name="Jaros S."/>
            <person name="Januszkiewicz K."/>
            <person name="Wedrychowicz H."/>
        </authorList>
    </citation>
    <scope>NUCLEOTIDE SEQUENCE [LARGE SCALE GENOMIC DNA]</scope>
    <source>
        <strain evidence="2 3">IBRC-M 10683</strain>
    </source>
</reference>
<proteinExistence type="predicted"/>
<keyword evidence="3" id="KW-1185">Reference proteome</keyword>
<organism evidence="2 3">
    <name type="scientific">Ornithinibacillus halophilus</name>
    <dbReference type="NCBI Taxonomy" id="930117"/>
    <lineage>
        <taxon>Bacteria</taxon>
        <taxon>Bacillati</taxon>
        <taxon>Bacillota</taxon>
        <taxon>Bacilli</taxon>
        <taxon>Bacillales</taxon>
        <taxon>Bacillaceae</taxon>
        <taxon>Ornithinibacillus</taxon>
    </lineage>
</organism>
<feature type="transmembrane region" description="Helical" evidence="1">
    <location>
        <begin position="45"/>
        <end position="63"/>
    </location>
</feature>